<feature type="non-terminal residue" evidence="2">
    <location>
        <position position="67"/>
    </location>
</feature>
<proteinExistence type="predicted"/>
<dbReference type="Pfam" id="PF17921">
    <property type="entry name" value="Integrase_H2C2"/>
    <property type="match status" value="1"/>
</dbReference>
<gene>
    <name evidence="2" type="ORF">NEMVEDRAFT_v1g48076</name>
</gene>
<protein>
    <recommendedName>
        <fullName evidence="1">Integrase zinc-binding domain-containing protein</fullName>
    </recommendedName>
</protein>
<feature type="domain" description="Integrase zinc-binding" evidence="1">
    <location>
        <begin position="22"/>
        <end position="53"/>
    </location>
</feature>
<dbReference type="PhylomeDB" id="A7SSY3"/>
<sequence length="67" mass="7674">LVLRGTRIIISKELRAQTKLGTKQNLKTKVWWPGIDKAAERYCRSCYECQLVSKHGPPEPLQPTKLP</sequence>
<dbReference type="HOGENOM" id="CLU_2819960_0_0_1"/>
<evidence type="ECO:0000259" key="1">
    <source>
        <dbReference type="Pfam" id="PF17921"/>
    </source>
</evidence>
<keyword evidence="3" id="KW-1185">Reference proteome</keyword>
<dbReference type="AlphaFoldDB" id="A7SSY3"/>
<dbReference type="Gene3D" id="1.10.340.70">
    <property type="match status" value="1"/>
</dbReference>
<dbReference type="InterPro" id="IPR041588">
    <property type="entry name" value="Integrase_H2C2"/>
</dbReference>
<feature type="non-terminal residue" evidence="2">
    <location>
        <position position="1"/>
    </location>
</feature>
<name>A7SSY3_NEMVE</name>
<evidence type="ECO:0000313" key="2">
    <source>
        <dbReference type="EMBL" id="EDO33190.1"/>
    </source>
</evidence>
<accession>A7SSY3</accession>
<dbReference type="EMBL" id="DS469785">
    <property type="protein sequence ID" value="EDO33190.1"/>
    <property type="molecule type" value="Genomic_DNA"/>
</dbReference>
<reference evidence="2 3" key="1">
    <citation type="journal article" date="2007" name="Science">
        <title>Sea anemone genome reveals ancestral eumetazoan gene repertoire and genomic organization.</title>
        <authorList>
            <person name="Putnam N.H."/>
            <person name="Srivastava M."/>
            <person name="Hellsten U."/>
            <person name="Dirks B."/>
            <person name="Chapman J."/>
            <person name="Salamov A."/>
            <person name="Terry A."/>
            <person name="Shapiro H."/>
            <person name="Lindquist E."/>
            <person name="Kapitonov V.V."/>
            <person name="Jurka J."/>
            <person name="Genikhovich G."/>
            <person name="Grigoriev I.V."/>
            <person name="Lucas S.M."/>
            <person name="Steele R.E."/>
            <person name="Finnerty J.R."/>
            <person name="Technau U."/>
            <person name="Martindale M.Q."/>
            <person name="Rokhsar D.S."/>
        </authorList>
    </citation>
    <scope>NUCLEOTIDE SEQUENCE [LARGE SCALE GENOMIC DNA]</scope>
    <source>
        <strain evidence="3">CH2 X CH6</strain>
    </source>
</reference>
<dbReference type="STRING" id="45351.A7SSY3"/>
<evidence type="ECO:0000313" key="3">
    <source>
        <dbReference type="Proteomes" id="UP000001593"/>
    </source>
</evidence>
<dbReference type="Proteomes" id="UP000001593">
    <property type="component" value="Unassembled WGS sequence"/>
</dbReference>
<dbReference type="InParanoid" id="A7SSY3"/>
<organism evidence="2 3">
    <name type="scientific">Nematostella vectensis</name>
    <name type="common">Starlet sea anemone</name>
    <dbReference type="NCBI Taxonomy" id="45351"/>
    <lineage>
        <taxon>Eukaryota</taxon>
        <taxon>Metazoa</taxon>
        <taxon>Cnidaria</taxon>
        <taxon>Anthozoa</taxon>
        <taxon>Hexacorallia</taxon>
        <taxon>Actiniaria</taxon>
        <taxon>Edwardsiidae</taxon>
        <taxon>Nematostella</taxon>
    </lineage>
</organism>